<name>A0A9E6RCN9_9HYPH</name>
<dbReference type="PANTHER" id="PTHR38590">
    <property type="entry name" value="BLL0828 PROTEIN"/>
    <property type="match status" value="1"/>
</dbReference>
<dbReference type="RefSeq" id="WP_261404063.1">
    <property type="nucleotide sequence ID" value="NZ_CP081869.1"/>
</dbReference>
<evidence type="ECO:0000313" key="2">
    <source>
        <dbReference type="EMBL" id="QZO00864.1"/>
    </source>
</evidence>
<feature type="domain" description="DUF559" evidence="1">
    <location>
        <begin position="10"/>
        <end position="104"/>
    </location>
</feature>
<sequence length="135" mass="15176">MRAPKRTFGIARNLRKKLSLPEAVLWRALRRDQLQGLRFRRQHPIGPFVLDFYCPSARLAIEVDGAVHDFAERLVRDERRDALLAERGIRTLRFAARDVLNDEGLEGVLLMIADVALTPSTADAREEARGGDGAS</sequence>
<dbReference type="Pfam" id="PF04480">
    <property type="entry name" value="DUF559"/>
    <property type="match status" value="1"/>
</dbReference>
<proteinExistence type="predicted"/>
<keyword evidence="2" id="KW-0540">Nuclease</keyword>
<dbReference type="InterPro" id="IPR007569">
    <property type="entry name" value="DUF559"/>
</dbReference>
<accession>A0A9E6RCN9</accession>
<dbReference type="PANTHER" id="PTHR38590:SF1">
    <property type="entry name" value="BLL0828 PROTEIN"/>
    <property type="match status" value="1"/>
</dbReference>
<dbReference type="GO" id="GO:0004519">
    <property type="term" value="F:endonuclease activity"/>
    <property type="evidence" value="ECO:0007669"/>
    <property type="project" value="UniProtKB-KW"/>
</dbReference>
<reference evidence="2" key="1">
    <citation type="submission" date="2021-08" db="EMBL/GenBank/DDBJ databases">
        <authorList>
            <person name="Zhang H."/>
            <person name="Xu M."/>
            <person name="Yu Z."/>
            <person name="Yang L."/>
            <person name="Cai Y."/>
        </authorList>
    </citation>
    <scope>NUCLEOTIDE SEQUENCE</scope>
    <source>
        <strain evidence="2">CHL1</strain>
    </source>
</reference>
<keyword evidence="2" id="KW-0378">Hydrolase</keyword>
<dbReference type="AlphaFoldDB" id="A0A9E6RCN9"/>
<dbReference type="SUPFAM" id="SSF52980">
    <property type="entry name" value="Restriction endonuclease-like"/>
    <property type="match status" value="1"/>
</dbReference>
<gene>
    <name evidence="2" type="ORF">K6K41_04185</name>
</gene>
<dbReference type="InterPro" id="IPR011335">
    <property type="entry name" value="Restrct_endonuc-II-like"/>
</dbReference>
<dbReference type="InterPro" id="IPR047216">
    <property type="entry name" value="Endonuclease_DUF559_bact"/>
</dbReference>
<organism evidence="2 3">
    <name type="scientific">Chenggangzhangella methanolivorans</name>
    <dbReference type="NCBI Taxonomy" id="1437009"/>
    <lineage>
        <taxon>Bacteria</taxon>
        <taxon>Pseudomonadati</taxon>
        <taxon>Pseudomonadota</taxon>
        <taxon>Alphaproteobacteria</taxon>
        <taxon>Hyphomicrobiales</taxon>
        <taxon>Methylopilaceae</taxon>
        <taxon>Chenggangzhangella</taxon>
    </lineage>
</organism>
<keyword evidence="3" id="KW-1185">Reference proteome</keyword>
<dbReference type="CDD" id="cd01038">
    <property type="entry name" value="Endonuclease_DUF559"/>
    <property type="match status" value="1"/>
</dbReference>
<evidence type="ECO:0000259" key="1">
    <source>
        <dbReference type="Pfam" id="PF04480"/>
    </source>
</evidence>
<dbReference type="Gene3D" id="3.40.960.10">
    <property type="entry name" value="VSR Endonuclease"/>
    <property type="match status" value="1"/>
</dbReference>
<dbReference type="KEGG" id="cmet:K6K41_04185"/>
<evidence type="ECO:0000313" key="3">
    <source>
        <dbReference type="Proteomes" id="UP000825701"/>
    </source>
</evidence>
<dbReference type="EMBL" id="CP081869">
    <property type="protein sequence ID" value="QZO00864.1"/>
    <property type="molecule type" value="Genomic_DNA"/>
</dbReference>
<protein>
    <submittedName>
        <fullName evidence="2">Endonuclease domain-containing protein</fullName>
    </submittedName>
</protein>
<keyword evidence="2" id="KW-0255">Endonuclease</keyword>
<dbReference type="Proteomes" id="UP000825701">
    <property type="component" value="Chromosome"/>
</dbReference>